<keyword evidence="1" id="KW-0472">Membrane</keyword>
<dbReference type="Proteomes" id="UP001152799">
    <property type="component" value="Chromosome 7"/>
</dbReference>
<feature type="transmembrane region" description="Helical" evidence="1">
    <location>
        <begin position="159"/>
        <end position="180"/>
    </location>
</feature>
<dbReference type="EMBL" id="OU892283">
    <property type="protein sequence ID" value="CAG9771517.1"/>
    <property type="molecule type" value="Genomic_DNA"/>
</dbReference>
<sequence>MIQDFYICQNHLSPQLNDCAVALIKKAEIENCEAVQVNVTMPIVQPITSKYVLAISTETNLKMQKLCQNNEIAFINNPSLIEIPINCGIIIGTIQIWNKEESIEGRPLSLPPIKIETCTSPIRNKTILKLNSVNLDKIKDLQKQSELLMPIKPEAIHPATWSIATICTIIIALTVIWQLYRRRGTQLREVIQERIIQKPENKPQSVLFSTSAGGVM</sequence>
<keyword evidence="1" id="KW-0812">Transmembrane</keyword>
<keyword evidence="3" id="KW-1185">Reference proteome</keyword>
<evidence type="ECO:0000313" key="3">
    <source>
        <dbReference type="Proteomes" id="UP001152799"/>
    </source>
</evidence>
<evidence type="ECO:0000256" key="1">
    <source>
        <dbReference type="SAM" id="Phobius"/>
    </source>
</evidence>
<evidence type="ECO:0000313" key="2">
    <source>
        <dbReference type="EMBL" id="CAG9771517.1"/>
    </source>
</evidence>
<dbReference type="AlphaFoldDB" id="A0A9N9MVT0"/>
<proteinExistence type="predicted"/>
<gene>
    <name evidence="2" type="ORF">CEUTPL_LOCUS11949</name>
</gene>
<protein>
    <submittedName>
        <fullName evidence="2">Uncharacterized protein</fullName>
    </submittedName>
</protein>
<dbReference type="OrthoDB" id="7290788at2759"/>
<reference evidence="2" key="1">
    <citation type="submission" date="2022-01" db="EMBL/GenBank/DDBJ databases">
        <authorList>
            <person name="King R."/>
        </authorList>
    </citation>
    <scope>NUCLEOTIDE SEQUENCE</scope>
</reference>
<organism evidence="2 3">
    <name type="scientific">Ceutorhynchus assimilis</name>
    <name type="common">cabbage seed weevil</name>
    <dbReference type="NCBI Taxonomy" id="467358"/>
    <lineage>
        <taxon>Eukaryota</taxon>
        <taxon>Metazoa</taxon>
        <taxon>Ecdysozoa</taxon>
        <taxon>Arthropoda</taxon>
        <taxon>Hexapoda</taxon>
        <taxon>Insecta</taxon>
        <taxon>Pterygota</taxon>
        <taxon>Neoptera</taxon>
        <taxon>Endopterygota</taxon>
        <taxon>Coleoptera</taxon>
        <taxon>Polyphaga</taxon>
        <taxon>Cucujiformia</taxon>
        <taxon>Curculionidae</taxon>
        <taxon>Ceutorhynchinae</taxon>
        <taxon>Ceutorhynchus</taxon>
    </lineage>
</organism>
<keyword evidence="1" id="KW-1133">Transmembrane helix</keyword>
<name>A0A9N9MVT0_9CUCU</name>
<accession>A0A9N9MVT0</accession>